<evidence type="ECO:0000313" key="3">
    <source>
        <dbReference type="Proteomes" id="UP000799440"/>
    </source>
</evidence>
<proteinExistence type="predicted"/>
<dbReference type="Proteomes" id="UP000799440">
    <property type="component" value="Unassembled WGS sequence"/>
</dbReference>
<dbReference type="AlphaFoldDB" id="A0A6A6VDP9"/>
<sequence>MRGRRRRVVGAQVPRAERDGDLASGGARSSSGVREQAQGSRGERRRVRVEKNMGGCGGGSGVEGPGGGESALIFWGASRGAVNTDAHARRLPGAGRDGANASTSAAGCLLQCIMSTSRTLMQARDMDHYLRTVTTIPQRPSRPPCWRTILEVSALLARATIHAEVDRQGAPQGETDACSNFLHVTVMHSRVSPRH</sequence>
<organism evidence="2 3">
    <name type="scientific">Sporormia fimetaria CBS 119925</name>
    <dbReference type="NCBI Taxonomy" id="1340428"/>
    <lineage>
        <taxon>Eukaryota</taxon>
        <taxon>Fungi</taxon>
        <taxon>Dikarya</taxon>
        <taxon>Ascomycota</taxon>
        <taxon>Pezizomycotina</taxon>
        <taxon>Dothideomycetes</taxon>
        <taxon>Pleosporomycetidae</taxon>
        <taxon>Pleosporales</taxon>
        <taxon>Sporormiaceae</taxon>
        <taxon>Sporormia</taxon>
    </lineage>
</organism>
<feature type="compositionally biased region" description="Low complexity" evidence="1">
    <location>
        <begin position="22"/>
        <end position="32"/>
    </location>
</feature>
<name>A0A6A6VDP9_9PLEO</name>
<gene>
    <name evidence="2" type="ORF">M011DRAFT_55254</name>
</gene>
<keyword evidence="3" id="KW-1185">Reference proteome</keyword>
<feature type="region of interest" description="Disordered" evidence="1">
    <location>
        <begin position="1"/>
        <end position="62"/>
    </location>
</feature>
<dbReference type="EMBL" id="MU006573">
    <property type="protein sequence ID" value="KAF2747301.1"/>
    <property type="molecule type" value="Genomic_DNA"/>
</dbReference>
<protein>
    <submittedName>
        <fullName evidence="2">Uncharacterized protein</fullName>
    </submittedName>
</protein>
<evidence type="ECO:0000256" key="1">
    <source>
        <dbReference type="SAM" id="MobiDB-lite"/>
    </source>
</evidence>
<accession>A0A6A6VDP9</accession>
<reference evidence="2" key="1">
    <citation type="journal article" date="2020" name="Stud. Mycol.">
        <title>101 Dothideomycetes genomes: a test case for predicting lifestyles and emergence of pathogens.</title>
        <authorList>
            <person name="Haridas S."/>
            <person name="Albert R."/>
            <person name="Binder M."/>
            <person name="Bloem J."/>
            <person name="Labutti K."/>
            <person name="Salamov A."/>
            <person name="Andreopoulos B."/>
            <person name="Baker S."/>
            <person name="Barry K."/>
            <person name="Bills G."/>
            <person name="Bluhm B."/>
            <person name="Cannon C."/>
            <person name="Castanera R."/>
            <person name="Culley D."/>
            <person name="Daum C."/>
            <person name="Ezra D."/>
            <person name="Gonzalez J."/>
            <person name="Henrissat B."/>
            <person name="Kuo A."/>
            <person name="Liang C."/>
            <person name="Lipzen A."/>
            <person name="Lutzoni F."/>
            <person name="Magnuson J."/>
            <person name="Mondo S."/>
            <person name="Nolan M."/>
            <person name="Ohm R."/>
            <person name="Pangilinan J."/>
            <person name="Park H.-J."/>
            <person name="Ramirez L."/>
            <person name="Alfaro M."/>
            <person name="Sun H."/>
            <person name="Tritt A."/>
            <person name="Yoshinaga Y."/>
            <person name="Zwiers L.-H."/>
            <person name="Turgeon B."/>
            <person name="Goodwin S."/>
            <person name="Spatafora J."/>
            <person name="Crous P."/>
            <person name="Grigoriev I."/>
        </authorList>
    </citation>
    <scope>NUCLEOTIDE SEQUENCE</scope>
    <source>
        <strain evidence="2">CBS 119925</strain>
    </source>
</reference>
<evidence type="ECO:0000313" key="2">
    <source>
        <dbReference type="EMBL" id="KAF2747301.1"/>
    </source>
</evidence>